<sequence length="659" mass="74752">MNSNNKHLSSSWSFLQSIKFMIDDDQQLLDFVRHRSVPHLALITKGHYGTTLVGAPDAENPFLQPYFYLHCKRVVKKLAGQLIRTSKDGKSLLSVTNLIVSVSDLFKGYFEILSEDGQPVTPKCIESVAELTDLFPEQILIRKECKCYIPDTIDGELKHSDPRMSYNCETLKAGTILTLVGRFHAKKQNFLRCYVDETGQSVFLKMSQKIKCSQIAQNAEIAGIHDTASLLQKRLPLTVRLVFGPITEGLMEACARNNYHINSDGSGLVIRLRKSYRDQIIFGYSIRKPEGKIVALPLKTDLRLAPVSTNQQNHVMEHYDLRRLSKMCDDYLSIYADRINLIDQDEYLSHDQMQPSLRQKSVERKKLEKHRKSVGPMLNGKSNTNSNGKIYDEEIEQLYDYVRGLTPKKETQKKNHAPPPPPISTIPNRTLTRMNEMDNETYATSRSAPENPNVDASLGIARVFKTAEAVKENNVSSSNNNPRRKNVYKSPNKMTPKKSPTSKIRNLPFLTASMNDLQSPSRRRMTTDVEDDFFYDSSPANHIYRKKPPTTNQNKRRPFSLSIPEISAATTPHPPTLRYRSPPNNDALRRSFVTLVTLDDKMIDIQNNVDRSRMAVSPAVKPMHIWATTIPPVAAYPYFPNGTKYVHCAPFLGAGQMGY</sequence>
<reference evidence="3" key="1">
    <citation type="submission" date="2022-11" db="UniProtKB">
        <authorList>
            <consortium name="WormBaseParasite"/>
        </authorList>
    </citation>
    <scope>IDENTIFICATION</scope>
</reference>
<dbReference type="Proteomes" id="UP000887565">
    <property type="component" value="Unplaced"/>
</dbReference>
<feature type="compositionally biased region" description="Basic residues" evidence="1">
    <location>
        <begin position="543"/>
        <end position="558"/>
    </location>
</feature>
<organism evidence="2 3">
    <name type="scientific">Romanomermis culicivorax</name>
    <name type="common">Nematode worm</name>
    <dbReference type="NCBI Taxonomy" id="13658"/>
    <lineage>
        <taxon>Eukaryota</taxon>
        <taxon>Metazoa</taxon>
        <taxon>Ecdysozoa</taxon>
        <taxon>Nematoda</taxon>
        <taxon>Enoplea</taxon>
        <taxon>Dorylaimia</taxon>
        <taxon>Mermithida</taxon>
        <taxon>Mermithoidea</taxon>
        <taxon>Mermithidae</taxon>
        <taxon>Romanomermis</taxon>
    </lineage>
</organism>
<evidence type="ECO:0000256" key="1">
    <source>
        <dbReference type="SAM" id="MobiDB-lite"/>
    </source>
</evidence>
<name>A0A915IV03_ROMCU</name>
<proteinExistence type="predicted"/>
<feature type="region of interest" description="Disordered" evidence="1">
    <location>
        <begin position="540"/>
        <end position="584"/>
    </location>
</feature>
<dbReference type="WBParaSite" id="nRc.2.0.1.t17647-RA">
    <property type="protein sequence ID" value="nRc.2.0.1.t17647-RA"/>
    <property type="gene ID" value="nRc.2.0.1.g17647"/>
</dbReference>
<dbReference type="AlphaFoldDB" id="A0A915IV03"/>
<feature type="region of interest" description="Disordered" evidence="1">
    <location>
        <begin position="410"/>
        <end position="429"/>
    </location>
</feature>
<protein>
    <submittedName>
        <fullName evidence="3">CABIT domain-containing protein</fullName>
    </submittedName>
</protein>
<evidence type="ECO:0000313" key="3">
    <source>
        <dbReference type="WBParaSite" id="nRc.2.0.1.t17647-RA"/>
    </source>
</evidence>
<feature type="region of interest" description="Disordered" evidence="1">
    <location>
        <begin position="369"/>
        <end position="388"/>
    </location>
</feature>
<evidence type="ECO:0000313" key="2">
    <source>
        <dbReference type="Proteomes" id="UP000887565"/>
    </source>
</evidence>
<keyword evidence="2" id="KW-1185">Reference proteome</keyword>
<accession>A0A915IV03</accession>
<feature type="region of interest" description="Disordered" evidence="1">
    <location>
        <begin position="470"/>
        <end position="503"/>
    </location>
</feature>